<feature type="domain" description="DhaL" evidence="9">
    <location>
        <begin position="3"/>
        <end position="202"/>
    </location>
</feature>
<evidence type="ECO:0000256" key="6">
    <source>
        <dbReference type="ARBA" id="ARBA00022798"/>
    </source>
</evidence>
<evidence type="ECO:0000256" key="7">
    <source>
        <dbReference type="ARBA" id="ARBA00046577"/>
    </source>
</evidence>
<dbReference type="PROSITE" id="PS51480">
    <property type="entry name" value="DHAL"/>
    <property type="match status" value="1"/>
</dbReference>
<evidence type="ECO:0000313" key="11">
    <source>
        <dbReference type="Proteomes" id="UP000199428"/>
    </source>
</evidence>
<dbReference type="EMBL" id="FMWK01000013">
    <property type="protein sequence ID" value="SCZ80292.1"/>
    <property type="molecule type" value="Genomic_DNA"/>
</dbReference>
<dbReference type="GO" id="GO:0005829">
    <property type="term" value="C:cytosol"/>
    <property type="evidence" value="ECO:0007669"/>
    <property type="project" value="TreeGrafter"/>
</dbReference>
<comment type="catalytic activity">
    <reaction evidence="1">
        <text>dihydroxyacetone + phosphoenolpyruvate = dihydroxyacetone phosphate + pyruvate</text>
        <dbReference type="Rhea" id="RHEA:18381"/>
        <dbReference type="ChEBI" id="CHEBI:15361"/>
        <dbReference type="ChEBI" id="CHEBI:16016"/>
        <dbReference type="ChEBI" id="CHEBI:57642"/>
        <dbReference type="ChEBI" id="CHEBI:58702"/>
        <dbReference type="EC" id="2.7.1.121"/>
    </reaction>
</comment>
<dbReference type="SMART" id="SM01120">
    <property type="entry name" value="Dak2"/>
    <property type="match status" value="1"/>
</dbReference>
<comment type="function">
    <text evidence="8">ADP-binding subunit of the dihydroxyacetone kinase, which is responsible for the phosphoenolpyruvate (PEP)-dependent phosphorylation of dihydroxyacetone. DhaL-ADP is converted to DhaL-ATP via a phosphoryl group transfer from DhaM and transmits it to dihydroxyacetone binds to DhaK.</text>
</comment>
<evidence type="ECO:0000256" key="2">
    <source>
        <dbReference type="ARBA" id="ARBA00004745"/>
    </source>
</evidence>
<evidence type="ECO:0000256" key="8">
    <source>
        <dbReference type="ARBA" id="ARBA00055771"/>
    </source>
</evidence>
<accession>A0A1G5S1N0</accession>
<dbReference type="Gene3D" id="1.25.40.340">
    <property type="match status" value="1"/>
</dbReference>
<dbReference type="GO" id="GO:0004371">
    <property type="term" value="F:glycerone kinase activity"/>
    <property type="evidence" value="ECO:0007669"/>
    <property type="project" value="InterPro"/>
</dbReference>
<dbReference type="FunFam" id="1.25.40.340:FF:000002">
    <property type="entry name" value="Dihydroxyacetone kinase, L subunit"/>
    <property type="match status" value="1"/>
</dbReference>
<dbReference type="PANTHER" id="PTHR28629:SF4">
    <property type="entry name" value="TRIOKINASE_FMN CYCLASE"/>
    <property type="match status" value="1"/>
</dbReference>
<evidence type="ECO:0000256" key="3">
    <source>
        <dbReference type="ARBA" id="ARBA00012095"/>
    </source>
</evidence>
<dbReference type="SUPFAM" id="SSF101473">
    <property type="entry name" value="DhaL-like"/>
    <property type="match status" value="1"/>
</dbReference>
<dbReference type="GO" id="GO:0047324">
    <property type="term" value="F:phosphoenolpyruvate-glycerone phosphotransferase activity"/>
    <property type="evidence" value="ECO:0007669"/>
    <property type="project" value="UniProtKB-EC"/>
</dbReference>
<evidence type="ECO:0000256" key="1">
    <source>
        <dbReference type="ARBA" id="ARBA00001113"/>
    </source>
</evidence>
<evidence type="ECO:0000256" key="5">
    <source>
        <dbReference type="ARBA" id="ARBA00022777"/>
    </source>
</evidence>
<gene>
    <name evidence="10" type="ORF">SAMN02910350_02216</name>
</gene>
<name>A0A1G5S1N0_PSEXY</name>
<dbReference type="InterPro" id="IPR050861">
    <property type="entry name" value="Dihydroxyacetone_Kinase"/>
</dbReference>
<dbReference type="Pfam" id="PF02734">
    <property type="entry name" value="Dak2"/>
    <property type="match status" value="1"/>
</dbReference>
<keyword evidence="4" id="KW-0808">Transferase</keyword>
<dbReference type="Proteomes" id="UP000199428">
    <property type="component" value="Unassembled WGS sequence"/>
</dbReference>
<dbReference type="InterPro" id="IPR036117">
    <property type="entry name" value="DhaL_dom_sf"/>
</dbReference>
<dbReference type="InterPro" id="IPR012737">
    <property type="entry name" value="DhaK_L_YcgS"/>
</dbReference>
<evidence type="ECO:0000313" key="10">
    <source>
        <dbReference type="EMBL" id="SCZ80292.1"/>
    </source>
</evidence>
<dbReference type="EC" id="2.7.1.121" evidence="3"/>
<dbReference type="InterPro" id="IPR004007">
    <property type="entry name" value="DhaL_dom"/>
</dbReference>
<comment type="pathway">
    <text evidence="2">Polyol metabolism; glycerol degradation.</text>
</comment>
<sequence length="206" mass="21751">MSTRVYDCLKQIAEKIIENKDFLTDLDREIGDADHGVNMARGFQAVIEKVDPEDADIGNALKKTGMTLLSTVGGASGPLYGTAYMEAAKVFAGKTEVNGDDFKAAMEAAIAGIQKRGHAEKGEKTMLDALMPATDVLSEKLAGGASLVDALTDACVAANEGIEFTKTIAATKGRASYLGDRSIGHQDPGATSLTMTLETIRDFLKS</sequence>
<dbReference type="GO" id="GO:0019563">
    <property type="term" value="P:glycerol catabolic process"/>
    <property type="evidence" value="ECO:0007669"/>
    <property type="project" value="TreeGrafter"/>
</dbReference>
<dbReference type="PANTHER" id="PTHR28629">
    <property type="entry name" value="TRIOKINASE/FMN CYCLASE"/>
    <property type="match status" value="1"/>
</dbReference>
<protein>
    <recommendedName>
        <fullName evidence="3">phosphoenolpyruvate--glycerone phosphotransferase</fullName>
        <ecNumber evidence="3">2.7.1.121</ecNumber>
    </recommendedName>
</protein>
<comment type="subunit">
    <text evidence="7">Homodimer. The dihydroxyacetone kinase complex is composed of a homodimer of DhaM, a homodimer of DhaK and the subunit DhaL.</text>
</comment>
<reference evidence="10 11" key="1">
    <citation type="submission" date="2016-10" db="EMBL/GenBank/DDBJ databases">
        <authorList>
            <person name="de Groot N.N."/>
        </authorList>
    </citation>
    <scope>NUCLEOTIDE SEQUENCE [LARGE SCALE GENOMIC DNA]</scope>
    <source>
        <strain evidence="10 11">DSM 10317</strain>
    </source>
</reference>
<evidence type="ECO:0000256" key="4">
    <source>
        <dbReference type="ARBA" id="ARBA00022679"/>
    </source>
</evidence>
<dbReference type="NCBIfam" id="TIGR02365">
    <property type="entry name" value="dha_L_ycgS"/>
    <property type="match status" value="1"/>
</dbReference>
<proteinExistence type="predicted"/>
<dbReference type="RefSeq" id="WP_090163445.1">
    <property type="nucleotide sequence ID" value="NZ_FMWK01000013.1"/>
</dbReference>
<dbReference type="AlphaFoldDB" id="A0A1G5S1N0"/>
<evidence type="ECO:0000259" key="9">
    <source>
        <dbReference type="PROSITE" id="PS51480"/>
    </source>
</evidence>
<keyword evidence="5 10" id="KW-0418">Kinase</keyword>
<organism evidence="10 11">
    <name type="scientific">Pseudobutyrivibrio xylanivorans</name>
    <dbReference type="NCBI Taxonomy" id="185007"/>
    <lineage>
        <taxon>Bacteria</taxon>
        <taxon>Bacillati</taxon>
        <taxon>Bacillota</taxon>
        <taxon>Clostridia</taxon>
        <taxon>Lachnospirales</taxon>
        <taxon>Lachnospiraceae</taxon>
        <taxon>Pseudobutyrivibrio</taxon>
    </lineage>
</organism>
<keyword evidence="6" id="KW-0319">Glycerol metabolism</keyword>